<gene>
    <name evidence="2" type="ORF">MNR06_08880</name>
</gene>
<dbReference type="Proteomes" id="UP000830116">
    <property type="component" value="Chromosome"/>
</dbReference>
<reference evidence="2" key="1">
    <citation type="submission" date="2022-03" db="EMBL/GenBank/DDBJ databases">
        <title>Genome Identification and Characterization of new species Bdellovibrio reynosense LBG001 sp. nov. from a Mexico soil sample.</title>
        <authorList>
            <person name="Camilli A."/>
            <person name="Ajao Y."/>
            <person name="Guo X."/>
        </authorList>
    </citation>
    <scope>NUCLEOTIDE SEQUENCE</scope>
    <source>
        <strain evidence="2">LBG001</strain>
    </source>
</reference>
<evidence type="ECO:0000313" key="2">
    <source>
        <dbReference type="EMBL" id="UOE99808.1"/>
    </source>
</evidence>
<dbReference type="RefSeq" id="WP_243535108.1">
    <property type="nucleotide sequence ID" value="NZ_CP093442.1"/>
</dbReference>
<keyword evidence="1" id="KW-0732">Signal</keyword>
<organism evidence="2 3">
    <name type="scientific">Bdellovibrio reynosensis</name>
    <dbReference type="NCBI Taxonomy" id="2835041"/>
    <lineage>
        <taxon>Bacteria</taxon>
        <taxon>Pseudomonadati</taxon>
        <taxon>Bdellovibrionota</taxon>
        <taxon>Bdellovibrionia</taxon>
        <taxon>Bdellovibrionales</taxon>
        <taxon>Pseudobdellovibrionaceae</taxon>
        <taxon>Bdellovibrio</taxon>
    </lineage>
</organism>
<dbReference type="EMBL" id="CP093442">
    <property type="protein sequence ID" value="UOE99808.1"/>
    <property type="molecule type" value="Genomic_DNA"/>
</dbReference>
<evidence type="ECO:0000313" key="3">
    <source>
        <dbReference type="Proteomes" id="UP000830116"/>
    </source>
</evidence>
<protein>
    <submittedName>
        <fullName evidence="2">Uncharacterized protein</fullName>
    </submittedName>
</protein>
<evidence type="ECO:0000256" key="1">
    <source>
        <dbReference type="SAM" id="SignalP"/>
    </source>
</evidence>
<accession>A0ABY4C4Q4</accession>
<name>A0ABY4C4Q4_9BACT</name>
<feature type="signal peptide" evidence="1">
    <location>
        <begin position="1"/>
        <end position="18"/>
    </location>
</feature>
<sequence>MKLLIAIATVLTAFSAQARVTNETSFCDGELKSGTYVQFEISSTAVPTFLTAIMVVGEDRDYDVYFNCKRSQKDFSAITCVEKVPSGVKFKVNMKNATAEVYHETEVENIFNYLGTLNCK</sequence>
<keyword evidence="3" id="KW-1185">Reference proteome</keyword>
<feature type="chain" id="PRO_5045070912" evidence="1">
    <location>
        <begin position="19"/>
        <end position="120"/>
    </location>
</feature>
<proteinExistence type="predicted"/>